<gene>
    <name evidence="4" type="ORF">RJT34_17093</name>
</gene>
<keyword evidence="2" id="KW-0812">Transmembrane</keyword>
<reference evidence="4 5" key="1">
    <citation type="submission" date="2024-01" db="EMBL/GenBank/DDBJ databases">
        <title>The genomes of 5 underutilized Papilionoideae crops provide insights into root nodulation and disease resistance.</title>
        <authorList>
            <person name="Yuan L."/>
        </authorList>
    </citation>
    <scope>NUCLEOTIDE SEQUENCE [LARGE SCALE GENOMIC DNA]</scope>
    <source>
        <strain evidence="4">LY-2023</strain>
        <tissue evidence="4">Leaf</tissue>
    </source>
</reference>
<sequence length="156" mass="17365">MLIIRRILRVLMASIVAILPPPLLLHGRNSHPRNFQTSPVSLLPGRQNHVTFIVKASGESSESSTSLTVFKSVQNVWDKPEDRLGLIGLGFAAVAAFWASTNLIAAIDKLPFIPSALELIGISFSVWFTYRYLIFKPDREELFQILNKSASDIFGQ</sequence>
<dbReference type="PANTHER" id="PTHR33222:SF3">
    <property type="entry name" value="PROTEIN CURVATURE THYLAKOID 1C, CHLOROPLASTIC"/>
    <property type="match status" value="1"/>
</dbReference>
<organism evidence="4 5">
    <name type="scientific">Clitoria ternatea</name>
    <name type="common">Butterfly pea</name>
    <dbReference type="NCBI Taxonomy" id="43366"/>
    <lineage>
        <taxon>Eukaryota</taxon>
        <taxon>Viridiplantae</taxon>
        <taxon>Streptophyta</taxon>
        <taxon>Embryophyta</taxon>
        <taxon>Tracheophyta</taxon>
        <taxon>Spermatophyta</taxon>
        <taxon>Magnoliopsida</taxon>
        <taxon>eudicotyledons</taxon>
        <taxon>Gunneridae</taxon>
        <taxon>Pentapetalae</taxon>
        <taxon>rosids</taxon>
        <taxon>fabids</taxon>
        <taxon>Fabales</taxon>
        <taxon>Fabaceae</taxon>
        <taxon>Papilionoideae</taxon>
        <taxon>50 kb inversion clade</taxon>
        <taxon>NPAAA clade</taxon>
        <taxon>indigoferoid/millettioid clade</taxon>
        <taxon>Phaseoleae</taxon>
        <taxon>Clitoria</taxon>
    </lineage>
</organism>
<name>A0AAN9J8A8_CLITE</name>
<evidence type="ECO:0000256" key="2">
    <source>
        <dbReference type="SAM" id="Phobius"/>
    </source>
</evidence>
<dbReference type="GO" id="GO:0009535">
    <property type="term" value="C:chloroplast thylakoid membrane"/>
    <property type="evidence" value="ECO:0007669"/>
    <property type="project" value="TreeGrafter"/>
</dbReference>
<feature type="domain" description="Cyanobacterial aminoacyl-tRNA synthetase CAAD" evidence="3">
    <location>
        <begin position="71"/>
        <end position="155"/>
    </location>
</feature>
<dbReference type="EMBL" id="JAYKXN010000004">
    <property type="protein sequence ID" value="KAK7294207.1"/>
    <property type="molecule type" value="Genomic_DNA"/>
</dbReference>
<accession>A0AAN9J8A8</accession>
<feature type="transmembrane region" description="Helical" evidence="2">
    <location>
        <begin position="112"/>
        <end position="130"/>
    </location>
</feature>
<dbReference type="Pfam" id="PF14159">
    <property type="entry name" value="CAAD"/>
    <property type="match status" value="1"/>
</dbReference>
<comment type="caution">
    <text evidence="4">The sequence shown here is derived from an EMBL/GenBank/DDBJ whole genome shotgun (WGS) entry which is preliminary data.</text>
</comment>
<proteinExistence type="predicted"/>
<keyword evidence="2" id="KW-1133">Transmembrane helix</keyword>
<keyword evidence="2" id="KW-0472">Membrane</keyword>
<dbReference type="AlphaFoldDB" id="A0AAN9J8A8"/>
<comment type="subcellular location">
    <subcellularLocation>
        <location evidence="1">Membrane</location>
        <topology evidence="1">Multi-pass membrane protein</topology>
    </subcellularLocation>
</comment>
<evidence type="ECO:0000259" key="3">
    <source>
        <dbReference type="Pfam" id="PF14159"/>
    </source>
</evidence>
<feature type="transmembrane region" description="Helical" evidence="2">
    <location>
        <begin position="84"/>
        <end position="106"/>
    </location>
</feature>
<keyword evidence="5" id="KW-1185">Reference proteome</keyword>
<dbReference type="InterPro" id="IPR025564">
    <property type="entry name" value="CAAD_dom"/>
</dbReference>
<protein>
    <recommendedName>
        <fullName evidence="3">Cyanobacterial aminoacyl-tRNA synthetase CAAD domain-containing protein</fullName>
    </recommendedName>
</protein>
<dbReference type="PANTHER" id="PTHR33222">
    <property type="match status" value="1"/>
</dbReference>
<dbReference type="InterPro" id="IPR033344">
    <property type="entry name" value="CURT1"/>
</dbReference>
<evidence type="ECO:0000256" key="1">
    <source>
        <dbReference type="ARBA" id="ARBA00004141"/>
    </source>
</evidence>
<evidence type="ECO:0000313" key="4">
    <source>
        <dbReference type="EMBL" id="KAK7294207.1"/>
    </source>
</evidence>
<dbReference type="Proteomes" id="UP001359559">
    <property type="component" value="Unassembled WGS sequence"/>
</dbReference>
<evidence type="ECO:0000313" key="5">
    <source>
        <dbReference type="Proteomes" id="UP001359559"/>
    </source>
</evidence>